<name>A0AAU8DQI8_9ACTN</name>
<dbReference type="GO" id="GO:0030288">
    <property type="term" value="C:outer membrane-bounded periplasmic space"/>
    <property type="evidence" value="ECO:0007669"/>
    <property type="project" value="TreeGrafter"/>
</dbReference>
<evidence type="ECO:0000313" key="3">
    <source>
        <dbReference type="EMBL" id="XCG64562.1"/>
    </source>
</evidence>
<dbReference type="PANTHER" id="PTHR30404:SF0">
    <property type="entry name" value="N-ACETYLMURAMOYL-L-ALANINE AMIDASE AMIC"/>
    <property type="match status" value="1"/>
</dbReference>
<keyword evidence="1 3" id="KW-0378">Hydrolase</keyword>
<dbReference type="PANTHER" id="PTHR30404">
    <property type="entry name" value="N-ACETYLMURAMOYL-L-ALANINE AMIDASE"/>
    <property type="match status" value="1"/>
</dbReference>
<organism evidence="3">
    <name type="scientific">Nakamurella sp. A5-74</name>
    <dbReference type="NCBI Taxonomy" id="3158264"/>
    <lineage>
        <taxon>Bacteria</taxon>
        <taxon>Bacillati</taxon>
        <taxon>Actinomycetota</taxon>
        <taxon>Actinomycetes</taxon>
        <taxon>Nakamurellales</taxon>
        <taxon>Nakamurellaceae</taxon>
        <taxon>Nakamurella</taxon>
    </lineage>
</organism>
<dbReference type="CDD" id="cd02696">
    <property type="entry name" value="MurNAc-LAA"/>
    <property type="match status" value="1"/>
</dbReference>
<gene>
    <name evidence="3" type="ORF">ABLG96_04275</name>
</gene>
<evidence type="ECO:0000256" key="1">
    <source>
        <dbReference type="ARBA" id="ARBA00022801"/>
    </source>
</evidence>
<dbReference type="GO" id="GO:0009253">
    <property type="term" value="P:peptidoglycan catabolic process"/>
    <property type="evidence" value="ECO:0007669"/>
    <property type="project" value="InterPro"/>
</dbReference>
<dbReference type="SUPFAM" id="SSF53187">
    <property type="entry name" value="Zn-dependent exopeptidases"/>
    <property type="match status" value="1"/>
</dbReference>
<dbReference type="AlphaFoldDB" id="A0AAU8DQI8"/>
<dbReference type="EMBL" id="CP159218">
    <property type="protein sequence ID" value="XCG64562.1"/>
    <property type="molecule type" value="Genomic_DNA"/>
</dbReference>
<sequence length="218" mass="22801">MTKKIVVIDPGHNGQNFEHPEIINKQVDAGFGQRKACNTTGTETNAGYTEALFNWKVSLQLKAALEARGITVVMTRDSNDGVGPCVNDRAAIGNNSEAAAVVSIHGDGDDASANGFYVMTAERDPAGSATAAQSARLADDVRSGLVNTGFSPSNHLGSDGLWKRGDLAGLNLSQKPTVMVEMGNMRNAGDAETMSSADGQQQYADGIAAGVVQYLIGR</sequence>
<reference evidence="3" key="1">
    <citation type="submission" date="2024-05" db="EMBL/GenBank/DDBJ databases">
        <authorList>
            <person name="Cai S.Y."/>
            <person name="Jin L.M."/>
            <person name="Li H.R."/>
        </authorList>
    </citation>
    <scope>NUCLEOTIDE SEQUENCE</scope>
    <source>
        <strain evidence="3">A5-74</strain>
    </source>
</reference>
<dbReference type="InterPro" id="IPR002508">
    <property type="entry name" value="MurNAc-LAA_cat"/>
</dbReference>
<dbReference type="EC" id="3.5.1.28" evidence="3"/>
<accession>A0AAU8DQI8</accession>
<protein>
    <submittedName>
        <fullName evidence="3">N-acetylmuramoyl-L-alanine amidase</fullName>
        <ecNumber evidence="3">3.5.1.28</ecNumber>
    </submittedName>
</protein>
<dbReference type="Gene3D" id="3.40.630.40">
    <property type="entry name" value="Zn-dependent exopeptidases"/>
    <property type="match status" value="1"/>
</dbReference>
<dbReference type="InterPro" id="IPR050695">
    <property type="entry name" value="N-acetylmuramoyl_amidase_3"/>
</dbReference>
<dbReference type="GO" id="GO:0008745">
    <property type="term" value="F:N-acetylmuramoyl-L-alanine amidase activity"/>
    <property type="evidence" value="ECO:0007669"/>
    <property type="project" value="UniProtKB-EC"/>
</dbReference>
<proteinExistence type="predicted"/>
<feature type="domain" description="MurNAc-LAA" evidence="2">
    <location>
        <begin position="90"/>
        <end position="212"/>
    </location>
</feature>
<dbReference type="Pfam" id="PF01520">
    <property type="entry name" value="Amidase_3"/>
    <property type="match status" value="1"/>
</dbReference>
<dbReference type="SMART" id="SM00646">
    <property type="entry name" value="Ami_3"/>
    <property type="match status" value="1"/>
</dbReference>
<dbReference type="RefSeq" id="WP_353650175.1">
    <property type="nucleotide sequence ID" value="NZ_CP159218.1"/>
</dbReference>
<evidence type="ECO:0000259" key="2">
    <source>
        <dbReference type="SMART" id="SM00646"/>
    </source>
</evidence>